<protein>
    <submittedName>
        <fullName evidence="1">Uncharacterized protein</fullName>
    </submittedName>
</protein>
<organism evidence="1 2">
    <name type="scientific">Brevibacillus fulvus</name>
    <dbReference type="NCBI Taxonomy" id="1125967"/>
    <lineage>
        <taxon>Bacteria</taxon>
        <taxon>Bacillati</taxon>
        <taxon>Bacillota</taxon>
        <taxon>Bacilli</taxon>
        <taxon>Bacillales</taxon>
        <taxon>Paenibacillaceae</taxon>
        <taxon>Brevibacillus</taxon>
    </lineage>
</organism>
<accession>A0A939BTX3</accession>
<dbReference type="Proteomes" id="UP000717624">
    <property type="component" value="Unassembled WGS sequence"/>
</dbReference>
<dbReference type="EMBL" id="JAFBEB010000001">
    <property type="protein sequence ID" value="MBM7588916.1"/>
    <property type="molecule type" value="Genomic_DNA"/>
</dbReference>
<evidence type="ECO:0000313" key="1">
    <source>
        <dbReference type="EMBL" id="MBM7588916.1"/>
    </source>
</evidence>
<dbReference type="RefSeq" id="WP_204516632.1">
    <property type="nucleotide sequence ID" value="NZ_BAABIN010000009.1"/>
</dbReference>
<comment type="caution">
    <text evidence="1">The sequence shown here is derived from an EMBL/GenBank/DDBJ whole genome shotgun (WGS) entry which is preliminary data.</text>
</comment>
<sequence length="52" mass="5855">MACHFCIFRELGIFGYCQTRQLAVSLLLTIIGFLLRENLALILPATATDRQV</sequence>
<evidence type="ECO:0000313" key="2">
    <source>
        <dbReference type="Proteomes" id="UP000717624"/>
    </source>
</evidence>
<proteinExistence type="predicted"/>
<reference evidence="1" key="1">
    <citation type="submission" date="2021-01" db="EMBL/GenBank/DDBJ databases">
        <title>Genomic Encyclopedia of Type Strains, Phase IV (KMG-IV): sequencing the most valuable type-strain genomes for metagenomic binning, comparative biology and taxonomic classification.</title>
        <authorList>
            <person name="Goeker M."/>
        </authorList>
    </citation>
    <scope>NUCLEOTIDE SEQUENCE</scope>
    <source>
        <strain evidence="1">DSM 25523</strain>
    </source>
</reference>
<keyword evidence="2" id="KW-1185">Reference proteome</keyword>
<name>A0A939BTX3_9BACL</name>
<dbReference type="AlphaFoldDB" id="A0A939BTX3"/>
<gene>
    <name evidence="1" type="ORF">JOD01_000502</name>
</gene>